<keyword evidence="3" id="KW-1185">Reference proteome</keyword>
<dbReference type="PANTHER" id="PTHR34598:SF3">
    <property type="entry name" value="OXIDOREDUCTASE AN1597"/>
    <property type="match status" value="1"/>
</dbReference>
<dbReference type="InterPro" id="IPR044053">
    <property type="entry name" value="AsaB-like"/>
</dbReference>
<dbReference type="EMBL" id="JALJOS010000002">
    <property type="protein sequence ID" value="KAK9842655.1"/>
    <property type="molecule type" value="Genomic_DNA"/>
</dbReference>
<dbReference type="AlphaFoldDB" id="A0AAW1S8B8"/>
<evidence type="ECO:0000313" key="2">
    <source>
        <dbReference type="EMBL" id="KAK9842655.1"/>
    </source>
</evidence>
<comment type="similarity">
    <text evidence="1">Belongs to the asaB hydroxylase/desaturase family.</text>
</comment>
<evidence type="ECO:0000256" key="1">
    <source>
        <dbReference type="ARBA" id="ARBA00023604"/>
    </source>
</evidence>
<protein>
    <recommendedName>
        <fullName evidence="4">Methyltransferase</fullName>
    </recommendedName>
</protein>
<dbReference type="GO" id="GO:0016491">
    <property type="term" value="F:oxidoreductase activity"/>
    <property type="evidence" value="ECO:0007669"/>
    <property type="project" value="InterPro"/>
</dbReference>
<accession>A0AAW1S8B8</accession>
<evidence type="ECO:0008006" key="4">
    <source>
        <dbReference type="Google" id="ProtNLM"/>
    </source>
</evidence>
<name>A0AAW1S8B8_9CHLO</name>
<sequence length="282" mass="31048">MQVVSTTLNYAHTPGAGERLEAFIGQVPEGKSAMNLKTNARTITVSSFRGADCQLDFRSAGFKLVQLPVSKDLDWAAHDQVQAAYYAALENTVKQETGATRVHVFDHTIREGSIRNSSSSMAPGRMSGFKAQPASHAHVDYTIKSGIERLKAVLPEEAEKLSQTPFAVIQAWQPIKGPVKDSPLALADASTVAMQDLLPVDLHFPTRKGQTYALAYNPAHRWYYAADMTADEALLFVGYDSRLDGRARFTPHTSFVDPNAPADAPVRQSIEFRTYAFWEDEA</sequence>
<organism evidence="2 3">
    <name type="scientific">Apatococcus lobatus</name>
    <dbReference type="NCBI Taxonomy" id="904363"/>
    <lineage>
        <taxon>Eukaryota</taxon>
        <taxon>Viridiplantae</taxon>
        <taxon>Chlorophyta</taxon>
        <taxon>core chlorophytes</taxon>
        <taxon>Trebouxiophyceae</taxon>
        <taxon>Chlorellales</taxon>
        <taxon>Chlorellaceae</taxon>
        <taxon>Apatococcus</taxon>
    </lineage>
</organism>
<evidence type="ECO:0000313" key="3">
    <source>
        <dbReference type="Proteomes" id="UP001438707"/>
    </source>
</evidence>
<dbReference type="NCBIfam" id="NF041278">
    <property type="entry name" value="CmcJ_NvfI_EfuI"/>
    <property type="match status" value="1"/>
</dbReference>
<comment type="caution">
    <text evidence="2">The sequence shown here is derived from an EMBL/GenBank/DDBJ whole genome shotgun (WGS) entry which is preliminary data.</text>
</comment>
<dbReference type="PANTHER" id="PTHR34598">
    <property type="entry name" value="BLL6449 PROTEIN"/>
    <property type="match status" value="1"/>
</dbReference>
<dbReference type="Proteomes" id="UP001438707">
    <property type="component" value="Unassembled WGS sequence"/>
</dbReference>
<proteinExistence type="inferred from homology"/>
<gene>
    <name evidence="2" type="ORF">WJX74_000199</name>
</gene>
<reference evidence="2 3" key="1">
    <citation type="journal article" date="2024" name="Nat. Commun.">
        <title>Phylogenomics reveals the evolutionary origins of lichenization in chlorophyte algae.</title>
        <authorList>
            <person name="Puginier C."/>
            <person name="Libourel C."/>
            <person name="Otte J."/>
            <person name="Skaloud P."/>
            <person name="Haon M."/>
            <person name="Grisel S."/>
            <person name="Petersen M."/>
            <person name="Berrin J.G."/>
            <person name="Delaux P.M."/>
            <person name="Dal Grande F."/>
            <person name="Keller J."/>
        </authorList>
    </citation>
    <scope>NUCLEOTIDE SEQUENCE [LARGE SCALE GENOMIC DNA]</scope>
    <source>
        <strain evidence="2 3">SAG 2145</strain>
    </source>
</reference>